<feature type="compositionally biased region" description="Basic and acidic residues" evidence="1">
    <location>
        <begin position="29"/>
        <end position="45"/>
    </location>
</feature>
<gene>
    <name evidence="2" type="ORF">GCM10009836_10790</name>
</gene>
<sequence length="82" mass="9224">MDDDRDIRRPALPGPRPRAVSERRRRSHLLSERPVRHVTATDERAAPSLTPTERECRSLTQEGGAKNSRAVLSGSRKETPEP</sequence>
<accession>A0ABN2MPQ3</accession>
<dbReference type="Proteomes" id="UP001500449">
    <property type="component" value="Unassembled WGS sequence"/>
</dbReference>
<dbReference type="EMBL" id="BAAAQK010000003">
    <property type="protein sequence ID" value="GAA1834415.1"/>
    <property type="molecule type" value="Genomic_DNA"/>
</dbReference>
<organism evidence="2 3">
    <name type="scientific">Pseudonocardia ailaonensis</name>
    <dbReference type="NCBI Taxonomy" id="367279"/>
    <lineage>
        <taxon>Bacteria</taxon>
        <taxon>Bacillati</taxon>
        <taxon>Actinomycetota</taxon>
        <taxon>Actinomycetes</taxon>
        <taxon>Pseudonocardiales</taxon>
        <taxon>Pseudonocardiaceae</taxon>
        <taxon>Pseudonocardia</taxon>
    </lineage>
</organism>
<name>A0ABN2MPQ3_9PSEU</name>
<feature type="region of interest" description="Disordered" evidence="1">
    <location>
        <begin position="1"/>
        <end position="82"/>
    </location>
</feature>
<comment type="caution">
    <text evidence="2">The sequence shown here is derived from an EMBL/GenBank/DDBJ whole genome shotgun (WGS) entry which is preliminary data.</text>
</comment>
<proteinExistence type="predicted"/>
<protein>
    <submittedName>
        <fullName evidence="2">Uncharacterized protein</fullName>
    </submittedName>
</protein>
<evidence type="ECO:0000256" key="1">
    <source>
        <dbReference type="SAM" id="MobiDB-lite"/>
    </source>
</evidence>
<evidence type="ECO:0000313" key="2">
    <source>
        <dbReference type="EMBL" id="GAA1834415.1"/>
    </source>
</evidence>
<reference evidence="2 3" key="1">
    <citation type="journal article" date="2019" name="Int. J. Syst. Evol. Microbiol.">
        <title>The Global Catalogue of Microorganisms (GCM) 10K type strain sequencing project: providing services to taxonomists for standard genome sequencing and annotation.</title>
        <authorList>
            <consortium name="The Broad Institute Genomics Platform"/>
            <consortium name="The Broad Institute Genome Sequencing Center for Infectious Disease"/>
            <person name="Wu L."/>
            <person name="Ma J."/>
        </authorList>
    </citation>
    <scope>NUCLEOTIDE SEQUENCE [LARGE SCALE GENOMIC DNA]</scope>
    <source>
        <strain evidence="2 3">JCM 16009</strain>
    </source>
</reference>
<evidence type="ECO:0000313" key="3">
    <source>
        <dbReference type="Proteomes" id="UP001500449"/>
    </source>
</evidence>
<keyword evidence="3" id="KW-1185">Reference proteome</keyword>